<evidence type="ECO:0000313" key="2">
    <source>
        <dbReference type="EMBL" id="OGZ00917.1"/>
    </source>
</evidence>
<evidence type="ECO:0000256" key="1">
    <source>
        <dbReference type="SAM" id="Phobius"/>
    </source>
</evidence>
<proteinExistence type="predicted"/>
<keyword evidence="1" id="KW-0812">Transmembrane</keyword>
<name>A0A1G2CI65_9BACT</name>
<dbReference type="EMBL" id="MHLC01000025">
    <property type="protein sequence ID" value="OGZ00917.1"/>
    <property type="molecule type" value="Genomic_DNA"/>
</dbReference>
<feature type="transmembrane region" description="Helical" evidence="1">
    <location>
        <begin position="12"/>
        <end position="35"/>
    </location>
</feature>
<accession>A0A1G2CI65</accession>
<dbReference type="Proteomes" id="UP000178495">
    <property type="component" value="Unassembled WGS sequence"/>
</dbReference>
<keyword evidence="1" id="KW-1133">Transmembrane helix</keyword>
<protein>
    <submittedName>
        <fullName evidence="2">Uncharacterized protein</fullName>
    </submittedName>
</protein>
<gene>
    <name evidence="2" type="ORF">A3A43_01890</name>
</gene>
<dbReference type="AlphaFoldDB" id="A0A1G2CI65"/>
<organism evidence="2 3">
    <name type="scientific">Candidatus Liptonbacteria bacterium RIFCSPLOWO2_01_FULL_56_20</name>
    <dbReference type="NCBI Taxonomy" id="1798652"/>
    <lineage>
        <taxon>Bacteria</taxon>
        <taxon>Candidatus Liptoniibacteriota</taxon>
    </lineage>
</organism>
<reference evidence="2 3" key="1">
    <citation type="journal article" date="2016" name="Nat. Commun.">
        <title>Thousands of microbial genomes shed light on interconnected biogeochemical processes in an aquifer system.</title>
        <authorList>
            <person name="Anantharaman K."/>
            <person name="Brown C.T."/>
            <person name="Hug L.A."/>
            <person name="Sharon I."/>
            <person name="Castelle C.J."/>
            <person name="Probst A.J."/>
            <person name="Thomas B.C."/>
            <person name="Singh A."/>
            <person name="Wilkins M.J."/>
            <person name="Karaoz U."/>
            <person name="Brodie E.L."/>
            <person name="Williams K.H."/>
            <person name="Hubbard S.S."/>
            <person name="Banfield J.F."/>
        </authorList>
    </citation>
    <scope>NUCLEOTIDE SEQUENCE [LARGE SCALE GENOMIC DNA]</scope>
</reference>
<keyword evidence="1" id="KW-0472">Membrane</keyword>
<evidence type="ECO:0000313" key="3">
    <source>
        <dbReference type="Proteomes" id="UP000178495"/>
    </source>
</evidence>
<sequence>MTLIQPNRTNTFLGRTLIFLVILTVGASFWVVMLYNRVVNLQHSLSNIQSELTDLKTGNAELSDKIFAIFDNNNLERLAAERQLVKERVPSYFEIDPRALAVER</sequence>
<dbReference type="STRING" id="1798652.A3A43_01890"/>
<comment type="caution">
    <text evidence="2">The sequence shown here is derived from an EMBL/GenBank/DDBJ whole genome shotgun (WGS) entry which is preliminary data.</text>
</comment>